<dbReference type="AlphaFoldDB" id="A0AAV6UMX6"/>
<dbReference type="Proteomes" id="UP000827092">
    <property type="component" value="Unassembled WGS sequence"/>
</dbReference>
<evidence type="ECO:0000313" key="2">
    <source>
        <dbReference type="EMBL" id="KAG8185790.1"/>
    </source>
</evidence>
<keyword evidence="3" id="KW-1185">Reference proteome</keyword>
<feature type="chain" id="PRO_5043507369" evidence="1">
    <location>
        <begin position="27"/>
        <end position="103"/>
    </location>
</feature>
<feature type="signal peptide" evidence="1">
    <location>
        <begin position="1"/>
        <end position="26"/>
    </location>
</feature>
<protein>
    <submittedName>
        <fullName evidence="2">Uncharacterized protein</fullName>
    </submittedName>
</protein>
<keyword evidence="1" id="KW-0732">Signal</keyword>
<proteinExistence type="predicted"/>
<name>A0AAV6UMX6_9ARAC</name>
<evidence type="ECO:0000256" key="1">
    <source>
        <dbReference type="SAM" id="SignalP"/>
    </source>
</evidence>
<reference evidence="2 3" key="1">
    <citation type="journal article" date="2022" name="Nat. Ecol. Evol.">
        <title>A masculinizing supergene underlies an exaggerated male reproductive morph in a spider.</title>
        <authorList>
            <person name="Hendrickx F."/>
            <person name="De Corte Z."/>
            <person name="Sonet G."/>
            <person name="Van Belleghem S.M."/>
            <person name="Kostlbacher S."/>
            <person name="Vangestel C."/>
        </authorList>
    </citation>
    <scope>NUCLEOTIDE SEQUENCE [LARGE SCALE GENOMIC DNA]</scope>
    <source>
        <strain evidence="2">W744_W776</strain>
    </source>
</reference>
<evidence type="ECO:0000313" key="3">
    <source>
        <dbReference type="Proteomes" id="UP000827092"/>
    </source>
</evidence>
<dbReference type="EMBL" id="JAFNEN010000324">
    <property type="protein sequence ID" value="KAG8185790.1"/>
    <property type="molecule type" value="Genomic_DNA"/>
</dbReference>
<comment type="caution">
    <text evidence="2">The sequence shown here is derived from an EMBL/GenBank/DDBJ whole genome shotgun (WGS) entry which is preliminary data.</text>
</comment>
<accession>A0AAV6UMX6</accession>
<organism evidence="2 3">
    <name type="scientific">Oedothorax gibbosus</name>
    <dbReference type="NCBI Taxonomy" id="931172"/>
    <lineage>
        <taxon>Eukaryota</taxon>
        <taxon>Metazoa</taxon>
        <taxon>Ecdysozoa</taxon>
        <taxon>Arthropoda</taxon>
        <taxon>Chelicerata</taxon>
        <taxon>Arachnida</taxon>
        <taxon>Araneae</taxon>
        <taxon>Araneomorphae</taxon>
        <taxon>Entelegynae</taxon>
        <taxon>Araneoidea</taxon>
        <taxon>Linyphiidae</taxon>
        <taxon>Erigoninae</taxon>
        <taxon>Oedothorax</taxon>
    </lineage>
</organism>
<gene>
    <name evidence="2" type="ORF">JTE90_002016</name>
</gene>
<sequence length="103" mass="11359">MMSVRAIFALVLVALVGLVCLQETAAFHLGHHGGQGSIAELLAAGLILINYDDDVNDNVSTICLTELIQKVVHTHLHQSRFKVWTCPRLQFDYDGCSELLAIR</sequence>